<accession>A0A930LYU2</accession>
<gene>
    <name evidence="1" type="ORF">HXO65_04515</name>
</gene>
<dbReference type="AlphaFoldDB" id="A0A930LYU2"/>
<comment type="caution">
    <text evidence="1">The sequence shown here is derived from an EMBL/GenBank/DDBJ whole genome shotgun (WGS) entry which is preliminary data.</text>
</comment>
<dbReference type="Proteomes" id="UP000785653">
    <property type="component" value="Unassembled WGS sequence"/>
</dbReference>
<organism evidence="1 2">
    <name type="scientific">Rothia mucilaginosa</name>
    <dbReference type="NCBI Taxonomy" id="43675"/>
    <lineage>
        <taxon>Bacteria</taxon>
        <taxon>Bacillati</taxon>
        <taxon>Actinomycetota</taxon>
        <taxon>Actinomycetes</taxon>
        <taxon>Micrococcales</taxon>
        <taxon>Micrococcaceae</taxon>
        <taxon>Rothia</taxon>
    </lineage>
</organism>
<evidence type="ECO:0000313" key="2">
    <source>
        <dbReference type="Proteomes" id="UP000785653"/>
    </source>
</evidence>
<evidence type="ECO:0000313" key="1">
    <source>
        <dbReference type="EMBL" id="MBF1673453.1"/>
    </source>
</evidence>
<reference evidence="1" key="1">
    <citation type="submission" date="2020-04" db="EMBL/GenBank/DDBJ databases">
        <title>Deep metagenomics examines the oral microbiome during advanced dental caries in children, revealing novel taxa and co-occurrences with host molecules.</title>
        <authorList>
            <person name="Baker J.L."/>
            <person name="Morton J.T."/>
            <person name="Dinis M."/>
            <person name="Alvarez R."/>
            <person name="Tran N.C."/>
            <person name="Knight R."/>
            <person name="Edlund A."/>
        </authorList>
    </citation>
    <scope>NUCLEOTIDE SEQUENCE</scope>
    <source>
        <strain evidence="1">JCVI_47_bin.3</strain>
    </source>
</reference>
<sequence>MAVERTIFEHYAPVGEIMRILQGNYFAEVGDGLDEAEGRRVWMVPVRLE</sequence>
<proteinExistence type="predicted"/>
<protein>
    <submittedName>
        <fullName evidence="1">Uncharacterized protein</fullName>
    </submittedName>
</protein>
<name>A0A930LYU2_9MICC</name>
<dbReference type="EMBL" id="JABZXS010000047">
    <property type="protein sequence ID" value="MBF1673453.1"/>
    <property type="molecule type" value="Genomic_DNA"/>
</dbReference>